<keyword evidence="2" id="KW-0539">Nucleus</keyword>
<feature type="compositionally biased region" description="Low complexity" evidence="3">
    <location>
        <begin position="95"/>
        <end position="114"/>
    </location>
</feature>
<feature type="region of interest" description="Disordered" evidence="3">
    <location>
        <begin position="316"/>
        <end position="353"/>
    </location>
</feature>
<proteinExistence type="predicted"/>
<feature type="region of interest" description="Disordered" evidence="3">
    <location>
        <begin position="1"/>
        <end position="131"/>
    </location>
</feature>
<evidence type="ECO:0008006" key="6">
    <source>
        <dbReference type="Google" id="ProtNLM"/>
    </source>
</evidence>
<feature type="compositionally biased region" description="Low complexity" evidence="3">
    <location>
        <begin position="605"/>
        <end position="619"/>
    </location>
</feature>
<dbReference type="GO" id="GO:0000390">
    <property type="term" value="P:spliceosomal complex disassembly"/>
    <property type="evidence" value="ECO:0007669"/>
    <property type="project" value="InterPro"/>
</dbReference>
<dbReference type="PANTHER" id="PTHR12214">
    <property type="entry name" value="GC-RICH SEQUENCE DNA-BINDING FACTOR"/>
    <property type="match status" value="1"/>
</dbReference>
<feature type="region of interest" description="Disordered" evidence="3">
    <location>
        <begin position="740"/>
        <end position="764"/>
    </location>
</feature>
<feature type="compositionally biased region" description="Acidic residues" evidence="3">
    <location>
        <begin position="416"/>
        <end position="426"/>
    </location>
</feature>
<evidence type="ECO:0000256" key="2">
    <source>
        <dbReference type="ARBA" id="ARBA00023242"/>
    </source>
</evidence>
<feature type="region of interest" description="Disordered" evidence="3">
    <location>
        <begin position="603"/>
        <end position="643"/>
    </location>
</feature>
<reference evidence="4 5" key="1">
    <citation type="journal article" date="2018" name="Mol. Biol. Evol.">
        <title>Broad Genomic Sampling Reveals a Smut Pathogenic Ancestry of the Fungal Clade Ustilaginomycotina.</title>
        <authorList>
            <person name="Kijpornyongpan T."/>
            <person name="Mondo S.J."/>
            <person name="Barry K."/>
            <person name="Sandor L."/>
            <person name="Lee J."/>
            <person name="Lipzen A."/>
            <person name="Pangilinan J."/>
            <person name="LaButti K."/>
            <person name="Hainaut M."/>
            <person name="Henrissat B."/>
            <person name="Grigoriev I.V."/>
            <person name="Spatafora J.W."/>
            <person name="Aime M.C."/>
        </authorList>
    </citation>
    <scope>NUCLEOTIDE SEQUENCE [LARGE SCALE GENOMIC DNA]</scope>
    <source>
        <strain evidence="4 5">MCA 3645</strain>
    </source>
</reference>
<dbReference type="EMBL" id="KZ819213">
    <property type="protein sequence ID" value="PWY97255.1"/>
    <property type="molecule type" value="Genomic_DNA"/>
</dbReference>
<dbReference type="Proteomes" id="UP000246740">
    <property type="component" value="Unassembled WGS sequence"/>
</dbReference>
<dbReference type="GO" id="GO:0071008">
    <property type="term" value="C:U2-type post-mRNA release spliceosomal complex"/>
    <property type="evidence" value="ECO:0007669"/>
    <property type="project" value="InterPro"/>
</dbReference>
<evidence type="ECO:0000313" key="4">
    <source>
        <dbReference type="EMBL" id="PWY97255.1"/>
    </source>
</evidence>
<gene>
    <name evidence="4" type="ORF">BCV70DRAFT_69364</name>
</gene>
<feature type="compositionally biased region" description="Polar residues" evidence="3">
    <location>
        <begin position="55"/>
        <end position="74"/>
    </location>
</feature>
<dbReference type="PANTHER" id="PTHR12214:SF0">
    <property type="entry name" value="LD29489P"/>
    <property type="match status" value="1"/>
</dbReference>
<dbReference type="InterPro" id="IPR012890">
    <property type="entry name" value="GCFC2-like"/>
</dbReference>
<sequence>MDMDIDPAAESRPMPQTSGASFVKRSKPRTSGIRQRNTVLDSLASLDTEDDISQAGPSRSRSPATPEASVQSRPTSDRDEDASSNVVFRSRAKGARGSSTSSSLKKTAATSSSLGRLAVTAADVPDDDNDEPVFEIRRSKLGQASRLARAKEVIATGSIDPKSLKPSPKPQSSLRPSVLKGLQTHRSDDVVGSSSVPLEGDAATSEAPPTYTPAYLQELRLSTPTLSTRASSPMATAGPSADGTDPVDRLAARVADMDQGPNLAEDSDDALLRAKFGADFDHDGIPSESAIRAAKEKRAKLRAAYLEQERKATASEDYISLGPTNGSSKAVSQDEPHRHSRLVREDDEIGDGQEEFAEFTEALDTLPIGEKAQQAFREQQRREMEAALNGGHVANDDNIDTGTSTSGHKQGRQNDQELDMDEDEKEWEQAQLRRMELDGSQTKSRSRSHGKHESSRPRSTASDQQVPWRAAPIPASTPLPNVNSASGRLSHRLAELETSTAAHTRVIESAEATLAELDEAEELNKADVIAVEDKASWFRELETFVVSLAKFMDQKTKTLDEIESDATQLFIQRSEMICRQRSELLEDAVATFWGVPATALVVSPGSRSKSSGANGASSADTDQDLALDPAEERDPRKDGPCNSLIRHSRRAAREPMLAALINSEAMEYQKSLALDRLPPEDEASYQVALQELSGRVSRMFDDVLAPEYRDPAAGLRLSDETVSIPRTADTVAADAQIDMDMPHGDENREQNQSEPTRKGTEGLHPRSVVSRFAEWRARYPTEYAQVWGGLSVAQIWQFYARREMVLWSLSGSPEGGWSDLARARWFTGLKWYVENASTLSRQLCPEGDGAAGAAAPEGGEEEALASVIAEVVVPRLSTLCSKTLDVWSTNSVNEVLSAMDTLRESLGASDDRYGKLVDELVSKFSAQTERLEHVFSSPFSFQGQLATTGTNEVGLQATAFLIAVLQLWSNLVSVTKSLSSNHQTCTELLTRLSALVQSLMNQVSHFLNREQKARLSAVAASAADMLPSRFWTSHPQLQSFRSDLHRLSQ</sequence>
<keyword evidence="5" id="KW-1185">Reference proteome</keyword>
<name>A0A317XGE5_9BASI</name>
<dbReference type="STRING" id="1882483.A0A317XGE5"/>
<feature type="compositionally biased region" description="Polar residues" evidence="3">
    <location>
        <begin position="322"/>
        <end position="331"/>
    </location>
</feature>
<dbReference type="InterPro" id="IPR028211">
    <property type="entry name" value="Ntr2"/>
</dbReference>
<comment type="subcellular location">
    <subcellularLocation>
        <location evidence="1">Nucleus</location>
    </subcellularLocation>
</comment>
<dbReference type="InParanoid" id="A0A317XGE5"/>
<feature type="compositionally biased region" description="Polar residues" evidence="3">
    <location>
        <begin position="220"/>
        <end position="234"/>
    </location>
</feature>
<feature type="compositionally biased region" description="Basic and acidic residues" evidence="3">
    <location>
        <begin position="427"/>
        <end position="437"/>
    </location>
</feature>
<evidence type="ECO:0000256" key="3">
    <source>
        <dbReference type="SAM" id="MobiDB-lite"/>
    </source>
</evidence>
<accession>A0A317XGE5</accession>
<feature type="compositionally biased region" description="Low complexity" evidence="3">
    <location>
        <begin position="164"/>
        <end position="177"/>
    </location>
</feature>
<dbReference type="OrthoDB" id="429427at2759"/>
<dbReference type="GO" id="GO:0003677">
    <property type="term" value="F:DNA binding"/>
    <property type="evidence" value="ECO:0007669"/>
    <property type="project" value="InterPro"/>
</dbReference>
<evidence type="ECO:0000256" key="1">
    <source>
        <dbReference type="ARBA" id="ARBA00004123"/>
    </source>
</evidence>
<protein>
    <recommendedName>
        <fullName evidence="6">GCFC-domain-containing protein</fullName>
    </recommendedName>
</protein>
<feature type="region of interest" description="Disordered" evidence="3">
    <location>
        <begin position="153"/>
        <end position="246"/>
    </location>
</feature>
<feature type="region of interest" description="Disordered" evidence="3">
    <location>
        <begin position="388"/>
        <end position="486"/>
    </location>
</feature>
<dbReference type="Pfam" id="PF15458">
    <property type="entry name" value="NTR2"/>
    <property type="match status" value="1"/>
</dbReference>
<evidence type="ECO:0000313" key="5">
    <source>
        <dbReference type="Proteomes" id="UP000246740"/>
    </source>
</evidence>
<feature type="compositionally biased region" description="Basic and acidic residues" evidence="3">
    <location>
        <begin position="630"/>
        <end position="639"/>
    </location>
</feature>
<organism evidence="4 5">
    <name type="scientific">Testicularia cyperi</name>
    <dbReference type="NCBI Taxonomy" id="1882483"/>
    <lineage>
        <taxon>Eukaryota</taxon>
        <taxon>Fungi</taxon>
        <taxon>Dikarya</taxon>
        <taxon>Basidiomycota</taxon>
        <taxon>Ustilaginomycotina</taxon>
        <taxon>Ustilaginomycetes</taxon>
        <taxon>Ustilaginales</taxon>
        <taxon>Anthracoideaceae</taxon>
        <taxon>Testicularia</taxon>
    </lineage>
</organism>
<dbReference type="AlphaFoldDB" id="A0A317XGE5"/>